<feature type="domain" description="AAA+ ATPase" evidence="1">
    <location>
        <begin position="346"/>
        <end position="520"/>
    </location>
</feature>
<keyword evidence="2" id="KW-0347">Helicase</keyword>
<evidence type="ECO:0000313" key="3">
    <source>
        <dbReference type="Proteomes" id="UP000238206"/>
    </source>
</evidence>
<dbReference type="InterPro" id="IPR038724">
    <property type="entry name" value="RepA"/>
</dbReference>
<comment type="caution">
    <text evidence="2">The sequence shown here is derived from an EMBL/GenBank/DDBJ whole genome shotgun (WGS) entry which is preliminary data.</text>
</comment>
<dbReference type="CDD" id="cd01125">
    <property type="entry name" value="RepA_RSF1010_like"/>
    <property type="match status" value="1"/>
</dbReference>
<gene>
    <name evidence="2" type="ORF">C5615_37580</name>
</gene>
<dbReference type="GO" id="GO:0016817">
    <property type="term" value="F:hydrolase activity, acting on acid anhydrides"/>
    <property type="evidence" value="ECO:0007669"/>
    <property type="project" value="InterPro"/>
</dbReference>
<dbReference type="SUPFAM" id="SSF52540">
    <property type="entry name" value="P-loop containing nucleoside triphosphate hydrolases"/>
    <property type="match status" value="1"/>
</dbReference>
<keyword evidence="2" id="KW-0547">Nucleotide-binding</keyword>
<dbReference type="EMBL" id="PUIQ01000109">
    <property type="protein sequence ID" value="PQP07609.1"/>
    <property type="molecule type" value="Genomic_DNA"/>
</dbReference>
<dbReference type="Pfam" id="PF13481">
    <property type="entry name" value="AAA_25"/>
    <property type="match status" value="1"/>
</dbReference>
<keyword evidence="2" id="KW-0067">ATP-binding</keyword>
<dbReference type="Gene3D" id="3.40.50.300">
    <property type="entry name" value="P-loop containing nucleotide triphosphate hydrolases"/>
    <property type="match status" value="1"/>
</dbReference>
<dbReference type="GO" id="GO:0004386">
    <property type="term" value="F:helicase activity"/>
    <property type="evidence" value="ECO:0007669"/>
    <property type="project" value="UniProtKB-KW"/>
</dbReference>
<dbReference type="RefSeq" id="WP_105393874.1">
    <property type="nucleotide sequence ID" value="NZ_PUIQ01000109.1"/>
</dbReference>
<dbReference type="InterPro" id="IPR014819">
    <property type="entry name" value="PriCT_2"/>
</dbReference>
<name>A0A2S8HYV0_BURCE</name>
<protein>
    <submittedName>
        <fullName evidence="2">Helicase</fullName>
    </submittedName>
</protein>
<proteinExistence type="predicted"/>
<dbReference type="SMART" id="SM00382">
    <property type="entry name" value="AAA"/>
    <property type="match status" value="1"/>
</dbReference>
<evidence type="ECO:0000259" key="1">
    <source>
        <dbReference type="SMART" id="SM00382"/>
    </source>
</evidence>
<dbReference type="InterPro" id="IPR003593">
    <property type="entry name" value="AAA+_ATPase"/>
</dbReference>
<reference evidence="2 3" key="1">
    <citation type="submission" date="2018-02" db="EMBL/GenBank/DDBJ databases">
        <title>Draft genome sequencing of Burkholderia cepacia Y14-15.</title>
        <authorList>
            <person name="Zheng B.-X."/>
        </authorList>
    </citation>
    <scope>NUCLEOTIDE SEQUENCE [LARGE SCALE GENOMIC DNA]</scope>
    <source>
        <strain evidence="2 3">Y14-15</strain>
    </source>
</reference>
<dbReference type="InterPro" id="IPR027417">
    <property type="entry name" value="P-loop_NTPase"/>
</dbReference>
<accession>A0A2S8HYV0</accession>
<dbReference type="Proteomes" id="UP000238206">
    <property type="component" value="Unassembled WGS sequence"/>
</dbReference>
<sequence>MMNGHDEAERARSALRALDAGCDRQTWVTVGMSAKAAGVSEQDWLDWCATGSNFGGEREALNTWRSFESVGGIGPGTLFAMAKSAGWRDEGARVNGMHGASASGQRTTPAQKPRFDVAAAFASYPPATAEHAYIAMKRGNPDGLRVVPADDPQTVAGQRVSGYLVVPAYSLDGQLRTVQYVPPPGQGNKLSAPGASFESDGMYVVGEIVPDGVVYVSEGIGQAWACAKADYQAAAVVAFGAGRIGMVANSLRERYPAARIVIVSDRDKEADAEAIARKIGGAWVAMPAGKPANYDANDLEAEYGNDALADLLRAAKTPPMRYRLQSADDVMNAPPQQWLVRDVIPAGGTVSVYGPSGSGKSFLVLDLCAAIAEGSDWFGRRVASTRVVCVALEGEAGLSKRAKAWSAHNRRPLPDGLHFITQSFDVRDLSDVSDLVDAIRAGGGAGLLVIDTLNRAAPGADENSSKDMNEIITNLKMLQDSIGGTVLVVHHTGKDTTKGLRGHSSLIGALDAAIEVKRDDGRAWSAAKVKDGADGERYAFALRVIDVGEDEDGEPITSCVVAPDDSPVVVKPAKPSGKTQRLVYALMDVLLSESKQFGMAGAPSGRPCVEFEAVVPVIAERLLCRPDQREYQVRRALGSMAGDGKIYQMRDGWIWAN</sequence>
<organism evidence="2 3">
    <name type="scientific">Burkholderia cepacia</name>
    <name type="common">Pseudomonas cepacia</name>
    <dbReference type="NCBI Taxonomy" id="292"/>
    <lineage>
        <taxon>Bacteria</taxon>
        <taxon>Pseudomonadati</taxon>
        <taxon>Pseudomonadota</taxon>
        <taxon>Betaproteobacteria</taxon>
        <taxon>Burkholderiales</taxon>
        <taxon>Burkholderiaceae</taxon>
        <taxon>Burkholderia</taxon>
        <taxon>Burkholderia cepacia complex</taxon>
    </lineage>
</organism>
<dbReference type="AlphaFoldDB" id="A0A2S8HYV0"/>
<dbReference type="Pfam" id="PF08707">
    <property type="entry name" value="PriCT_2"/>
    <property type="match status" value="1"/>
</dbReference>
<keyword evidence="2" id="KW-0378">Hydrolase</keyword>
<evidence type="ECO:0000313" key="2">
    <source>
        <dbReference type="EMBL" id="PQP07609.1"/>
    </source>
</evidence>